<gene>
    <name evidence="1" type="ORF">TIFTF001_047750</name>
    <name evidence="2" type="ORF">TIFTF001_047751</name>
    <name evidence="3" type="ORF">TIFTF001_047753</name>
    <name evidence="4" type="ORF">TIFTF001_047754</name>
</gene>
<evidence type="ECO:0000313" key="4">
    <source>
        <dbReference type="EMBL" id="GMN25838.1"/>
    </source>
</evidence>
<evidence type="ECO:0000313" key="5">
    <source>
        <dbReference type="Proteomes" id="UP001187192"/>
    </source>
</evidence>
<dbReference type="EMBL" id="BTGU01005599">
    <property type="protein sequence ID" value="GMN25838.1"/>
    <property type="molecule type" value="Genomic_DNA"/>
</dbReference>
<keyword evidence="5" id="KW-1185">Reference proteome</keyword>
<evidence type="ECO:0000313" key="1">
    <source>
        <dbReference type="EMBL" id="GMN25771.1"/>
    </source>
</evidence>
<dbReference type="Proteomes" id="UP001187192">
    <property type="component" value="Unassembled WGS sequence"/>
</dbReference>
<protein>
    <submittedName>
        <fullName evidence="2">Uncharacterized protein</fullName>
    </submittedName>
</protein>
<name>A0AA87Z4Z4_FICCA</name>
<dbReference type="EMBL" id="BTGU01005596">
    <property type="protein sequence ID" value="GMN25789.1"/>
    <property type="molecule type" value="Genomic_DNA"/>
</dbReference>
<dbReference type="EMBL" id="BTGU01005595">
    <property type="protein sequence ID" value="GMN25771.1"/>
    <property type="molecule type" value="Genomic_DNA"/>
</dbReference>
<evidence type="ECO:0000313" key="3">
    <source>
        <dbReference type="EMBL" id="GMN25826.1"/>
    </source>
</evidence>
<reference evidence="2" key="1">
    <citation type="submission" date="2023-07" db="EMBL/GenBank/DDBJ databases">
        <title>draft genome sequence of fig (Ficus carica).</title>
        <authorList>
            <person name="Takahashi T."/>
            <person name="Nishimura K."/>
        </authorList>
    </citation>
    <scope>NUCLEOTIDE SEQUENCE</scope>
</reference>
<proteinExistence type="predicted"/>
<evidence type="ECO:0000313" key="2">
    <source>
        <dbReference type="EMBL" id="GMN25789.1"/>
    </source>
</evidence>
<dbReference type="EMBL" id="BTGU01005598">
    <property type="protein sequence ID" value="GMN25826.1"/>
    <property type="molecule type" value="Genomic_DNA"/>
</dbReference>
<comment type="caution">
    <text evidence="2">The sequence shown here is derived from an EMBL/GenBank/DDBJ whole genome shotgun (WGS) entry which is preliminary data.</text>
</comment>
<organism evidence="2 5">
    <name type="scientific">Ficus carica</name>
    <name type="common">Common fig</name>
    <dbReference type="NCBI Taxonomy" id="3494"/>
    <lineage>
        <taxon>Eukaryota</taxon>
        <taxon>Viridiplantae</taxon>
        <taxon>Streptophyta</taxon>
        <taxon>Embryophyta</taxon>
        <taxon>Tracheophyta</taxon>
        <taxon>Spermatophyta</taxon>
        <taxon>Magnoliopsida</taxon>
        <taxon>eudicotyledons</taxon>
        <taxon>Gunneridae</taxon>
        <taxon>Pentapetalae</taxon>
        <taxon>rosids</taxon>
        <taxon>fabids</taxon>
        <taxon>Rosales</taxon>
        <taxon>Moraceae</taxon>
        <taxon>Ficeae</taxon>
        <taxon>Ficus</taxon>
    </lineage>
</organism>
<sequence>MLWDCHSKSAAKLGRSWRAICIEMLRDCYSKAAAKLDRNWGAI</sequence>
<accession>A0AA87Z4Z4</accession>
<dbReference type="AlphaFoldDB" id="A0AA87Z4Z4"/>